<dbReference type="STRING" id="913774.A0A0C3CK18"/>
<dbReference type="InParanoid" id="A0A0C3CK18"/>
<dbReference type="OrthoDB" id="1930760at2759"/>
<evidence type="ECO:0000259" key="1">
    <source>
        <dbReference type="Pfam" id="PF01323"/>
    </source>
</evidence>
<dbReference type="HOGENOM" id="CLU_069253_0_1_1"/>
<organism evidence="2 3">
    <name type="scientific">Oidiodendron maius (strain Zn)</name>
    <dbReference type="NCBI Taxonomy" id="913774"/>
    <lineage>
        <taxon>Eukaryota</taxon>
        <taxon>Fungi</taxon>
        <taxon>Dikarya</taxon>
        <taxon>Ascomycota</taxon>
        <taxon>Pezizomycotina</taxon>
        <taxon>Leotiomycetes</taxon>
        <taxon>Leotiomycetes incertae sedis</taxon>
        <taxon>Myxotrichaceae</taxon>
        <taxon>Oidiodendron</taxon>
    </lineage>
</organism>
<dbReference type="CDD" id="cd03024">
    <property type="entry name" value="DsbA_FrnE"/>
    <property type="match status" value="1"/>
</dbReference>
<evidence type="ECO:0000313" key="3">
    <source>
        <dbReference type="Proteomes" id="UP000054321"/>
    </source>
</evidence>
<keyword evidence="3" id="KW-1185">Reference proteome</keyword>
<dbReference type="InterPro" id="IPR036249">
    <property type="entry name" value="Thioredoxin-like_sf"/>
</dbReference>
<dbReference type="EMBL" id="KN832879">
    <property type="protein sequence ID" value="KIM99298.1"/>
    <property type="molecule type" value="Genomic_DNA"/>
</dbReference>
<dbReference type="AlphaFoldDB" id="A0A0C3CK18"/>
<protein>
    <recommendedName>
        <fullName evidence="1">DSBA-like thioredoxin domain-containing protein</fullName>
    </recommendedName>
</protein>
<sequence length="221" mass="24378">MVKINIEVIIDTICPFCYIAQKRITTAIDTYKSSHPGDSVVIQWLPFLLQPNPPKTSMKLSVALASRFGPAARDQKLKMEEEMGRAEGIKFNFDRTIGNTFDSHRIIHLAGLTSSTVQSSLVQTLFKGYFEDGQDLTSHAFLVQSAVDAGIDRSDAEDWLRSGKGAYEVAEMIQKASETGLRGVPHIVVGGLYPISGHYNANILLSFFEKARSDELARNGP</sequence>
<dbReference type="GO" id="GO:0016491">
    <property type="term" value="F:oxidoreductase activity"/>
    <property type="evidence" value="ECO:0007669"/>
    <property type="project" value="InterPro"/>
</dbReference>
<reference evidence="2 3" key="1">
    <citation type="submission" date="2014-04" db="EMBL/GenBank/DDBJ databases">
        <authorList>
            <consortium name="DOE Joint Genome Institute"/>
            <person name="Kuo A."/>
            <person name="Martino E."/>
            <person name="Perotto S."/>
            <person name="Kohler A."/>
            <person name="Nagy L.G."/>
            <person name="Floudas D."/>
            <person name="Copeland A."/>
            <person name="Barry K.W."/>
            <person name="Cichocki N."/>
            <person name="Veneault-Fourrey C."/>
            <person name="LaButti K."/>
            <person name="Lindquist E.A."/>
            <person name="Lipzen A."/>
            <person name="Lundell T."/>
            <person name="Morin E."/>
            <person name="Murat C."/>
            <person name="Sun H."/>
            <person name="Tunlid A."/>
            <person name="Henrissat B."/>
            <person name="Grigoriev I.V."/>
            <person name="Hibbett D.S."/>
            <person name="Martin F."/>
            <person name="Nordberg H.P."/>
            <person name="Cantor M.N."/>
            <person name="Hua S.X."/>
        </authorList>
    </citation>
    <scope>NUCLEOTIDE SEQUENCE [LARGE SCALE GENOMIC DNA]</scope>
    <source>
        <strain evidence="2 3">Zn</strain>
    </source>
</reference>
<dbReference type="Gene3D" id="3.40.30.10">
    <property type="entry name" value="Glutaredoxin"/>
    <property type="match status" value="1"/>
</dbReference>
<name>A0A0C3CK18_OIDMZ</name>
<dbReference type="InterPro" id="IPR001853">
    <property type="entry name" value="DSBA-like_thioredoxin_dom"/>
</dbReference>
<proteinExistence type="predicted"/>
<gene>
    <name evidence="2" type="ORF">OIDMADRAFT_166922</name>
</gene>
<reference evidence="3" key="2">
    <citation type="submission" date="2015-01" db="EMBL/GenBank/DDBJ databases">
        <title>Evolutionary Origins and Diversification of the Mycorrhizal Mutualists.</title>
        <authorList>
            <consortium name="DOE Joint Genome Institute"/>
            <consortium name="Mycorrhizal Genomics Consortium"/>
            <person name="Kohler A."/>
            <person name="Kuo A."/>
            <person name="Nagy L.G."/>
            <person name="Floudas D."/>
            <person name="Copeland A."/>
            <person name="Barry K.W."/>
            <person name="Cichocki N."/>
            <person name="Veneault-Fourrey C."/>
            <person name="LaButti K."/>
            <person name="Lindquist E.A."/>
            <person name="Lipzen A."/>
            <person name="Lundell T."/>
            <person name="Morin E."/>
            <person name="Murat C."/>
            <person name="Riley R."/>
            <person name="Ohm R."/>
            <person name="Sun H."/>
            <person name="Tunlid A."/>
            <person name="Henrissat B."/>
            <person name="Grigoriev I.V."/>
            <person name="Hibbett D.S."/>
            <person name="Martin F."/>
        </authorList>
    </citation>
    <scope>NUCLEOTIDE SEQUENCE [LARGE SCALE GENOMIC DNA]</scope>
    <source>
        <strain evidence="3">Zn</strain>
    </source>
</reference>
<dbReference type="SUPFAM" id="SSF52833">
    <property type="entry name" value="Thioredoxin-like"/>
    <property type="match status" value="1"/>
</dbReference>
<feature type="domain" description="DSBA-like thioredoxin" evidence="1">
    <location>
        <begin position="6"/>
        <end position="192"/>
    </location>
</feature>
<dbReference type="PANTHER" id="PTHR13887">
    <property type="entry name" value="GLUTATHIONE S-TRANSFERASE KAPPA"/>
    <property type="match status" value="1"/>
</dbReference>
<dbReference type="Pfam" id="PF01323">
    <property type="entry name" value="DSBA"/>
    <property type="match status" value="1"/>
</dbReference>
<dbReference type="Proteomes" id="UP000054321">
    <property type="component" value="Unassembled WGS sequence"/>
</dbReference>
<accession>A0A0C3CK18</accession>
<evidence type="ECO:0000313" key="2">
    <source>
        <dbReference type="EMBL" id="KIM99298.1"/>
    </source>
</evidence>
<dbReference type="PANTHER" id="PTHR13887:SF41">
    <property type="entry name" value="THIOREDOXIN SUPERFAMILY PROTEIN"/>
    <property type="match status" value="1"/>
</dbReference>